<sequence length="512" mass="58479">MDFHSSFATCFKLIVLTIFLVSCSLSHANGDGTLPPSSLPVVKPNKTSSFTRNSFPPDFIFATASSAFQYEGAANIDGRGPSIWDHIAHNYPEKILDGSNGDVAQDFYHRYKEDIKLMKSYGLDAFRLSISWSRIVPSGKVSKGVNKKGIEFYNNVINELISNGIKPFVTIFHADAPQALQAEYGGYASPRIVNDYLDYADICFKEFGDRVKRWATYNEPFVYSKYWFEQNIIVGDLAKDPYLTAHHLLLSHAKAVQLYRKKYKTQNGQIGIVINTDWMVPYSNSKEDIQATQRAQDFKLGWFMDPLTKGEYPKVMQNIVGSRLPKFTVEEAAMVKGSYDYLGLNYYTGSYVKNVPSKSIEVNNVITDPHANQTFERDGELIGDPTGLHGFYVYPQGLGHLLVYMKKTYSNPTIYITENGMPDSNKATYEQLINDHQRVDFLHRHLIVVKDAITRDRVNVKGYFAWSFMDNWEWNQGFTVRFGLTFIDYKNDLKRIPKLSAKWLEAFLKGYK</sequence>
<proteinExistence type="inferred from homology"/>
<dbReference type="AlphaFoldDB" id="A0AAV3RZR2"/>
<name>A0AAV3RZR2_LITER</name>
<evidence type="ECO:0000256" key="2">
    <source>
        <dbReference type="ARBA" id="ARBA00022801"/>
    </source>
</evidence>
<dbReference type="InterPro" id="IPR033132">
    <property type="entry name" value="GH_1_N_CS"/>
</dbReference>
<dbReference type="Gene3D" id="3.20.20.80">
    <property type="entry name" value="Glycosidases"/>
    <property type="match status" value="1"/>
</dbReference>
<dbReference type="PANTHER" id="PTHR10353">
    <property type="entry name" value="GLYCOSYL HYDROLASE"/>
    <property type="match status" value="1"/>
</dbReference>
<evidence type="ECO:0000256" key="4">
    <source>
        <dbReference type="RuleBase" id="RU003690"/>
    </source>
</evidence>
<comment type="similarity">
    <text evidence="1 4">Belongs to the glycosyl hydrolase 1 family.</text>
</comment>
<dbReference type="PROSITE" id="PS00653">
    <property type="entry name" value="GLYCOSYL_HYDROL_F1_2"/>
    <property type="match status" value="1"/>
</dbReference>
<dbReference type="Proteomes" id="UP001454036">
    <property type="component" value="Unassembled WGS sequence"/>
</dbReference>
<evidence type="ECO:0000256" key="1">
    <source>
        <dbReference type="ARBA" id="ARBA00010838"/>
    </source>
</evidence>
<feature type="chain" id="PRO_5043528458" evidence="5">
    <location>
        <begin position="29"/>
        <end position="512"/>
    </location>
</feature>
<dbReference type="FunFam" id="3.20.20.80:FF:000020">
    <property type="entry name" value="Beta-glucosidase 12"/>
    <property type="match status" value="1"/>
</dbReference>
<dbReference type="GO" id="GO:0008422">
    <property type="term" value="F:beta-glucosidase activity"/>
    <property type="evidence" value="ECO:0007669"/>
    <property type="project" value="TreeGrafter"/>
</dbReference>
<evidence type="ECO:0000256" key="3">
    <source>
        <dbReference type="ARBA" id="ARBA00023295"/>
    </source>
</evidence>
<dbReference type="InterPro" id="IPR017853">
    <property type="entry name" value="GH"/>
</dbReference>
<evidence type="ECO:0000256" key="5">
    <source>
        <dbReference type="SAM" id="SignalP"/>
    </source>
</evidence>
<dbReference type="Pfam" id="PF00232">
    <property type="entry name" value="Glyco_hydro_1"/>
    <property type="match status" value="1"/>
</dbReference>
<comment type="caution">
    <text evidence="6">The sequence shown here is derived from an EMBL/GenBank/DDBJ whole genome shotgun (WGS) entry which is preliminary data.</text>
</comment>
<keyword evidence="3 6" id="KW-0326">Glycosidase</keyword>
<keyword evidence="5" id="KW-0732">Signal</keyword>
<evidence type="ECO:0000313" key="7">
    <source>
        <dbReference type="Proteomes" id="UP001454036"/>
    </source>
</evidence>
<dbReference type="EMBL" id="BAABME010014186">
    <property type="protein sequence ID" value="GAA0186939.1"/>
    <property type="molecule type" value="Genomic_DNA"/>
</dbReference>
<keyword evidence="2" id="KW-0378">Hydrolase</keyword>
<keyword evidence="7" id="KW-1185">Reference proteome</keyword>
<dbReference type="SUPFAM" id="SSF51445">
    <property type="entry name" value="(Trans)glycosidases"/>
    <property type="match status" value="1"/>
</dbReference>
<dbReference type="PRINTS" id="PR00131">
    <property type="entry name" value="GLHYDRLASE1"/>
</dbReference>
<gene>
    <name evidence="6" type="ORF">LIER_34227</name>
</gene>
<accession>A0AAV3RZR2</accession>
<dbReference type="GO" id="GO:0005975">
    <property type="term" value="P:carbohydrate metabolic process"/>
    <property type="evidence" value="ECO:0007669"/>
    <property type="project" value="InterPro"/>
</dbReference>
<dbReference type="InterPro" id="IPR001360">
    <property type="entry name" value="Glyco_hydro_1"/>
</dbReference>
<feature type="signal peptide" evidence="5">
    <location>
        <begin position="1"/>
        <end position="28"/>
    </location>
</feature>
<organism evidence="6 7">
    <name type="scientific">Lithospermum erythrorhizon</name>
    <name type="common">Purple gromwell</name>
    <name type="synonym">Lithospermum officinale var. erythrorhizon</name>
    <dbReference type="NCBI Taxonomy" id="34254"/>
    <lineage>
        <taxon>Eukaryota</taxon>
        <taxon>Viridiplantae</taxon>
        <taxon>Streptophyta</taxon>
        <taxon>Embryophyta</taxon>
        <taxon>Tracheophyta</taxon>
        <taxon>Spermatophyta</taxon>
        <taxon>Magnoliopsida</taxon>
        <taxon>eudicotyledons</taxon>
        <taxon>Gunneridae</taxon>
        <taxon>Pentapetalae</taxon>
        <taxon>asterids</taxon>
        <taxon>lamiids</taxon>
        <taxon>Boraginales</taxon>
        <taxon>Boraginaceae</taxon>
        <taxon>Boraginoideae</taxon>
        <taxon>Lithospermeae</taxon>
        <taxon>Lithospermum</taxon>
    </lineage>
</organism>
<evidence type="ECO:0000313" key="6">
    <source>
        <dbReference type="EMBL" id="GAA0186939.1"/>
    </source>
</evidence>
<protein>
    <submittedName>
        <fullName evidence="6">Glycosidase</fullName>
    </submittedName>
</protein>
<dbReference type="PANTHER" id="PTHR10353:SF318">
    <property type="entry name" value="BETA-GLUCOSIDASE 31-RELATED"/>
    <property type="match status" value="1"/>
</dbReference>
<reference evidence="6 7" key="1">
    <citation type="submission" date="2024-01" db="EMBL/GenBank/DDBJ databases">
        <title>The complete chloroplast genome sequence of Lithospermum erythrorhizon: insights into the phylogenetic relationship among Boraginaceae species and the maternal lineages of purple gromwells.</title>
        <authorList>
            <person name="Okada T."/>
            <person name="Watanabe K."/>
        </authorList>
    </citation>
    <scope>NUCLEOTIDE SEQUENCE [LARGE SCALE GENOMIC DNA]</scope>
</reference>